<dbReference type="GO" id="GO:0005975">
    <property type="term" value="P:carbohydrate metabolic process"/>
    <property type="evidence" value="ECO:0007669"/>
    <property type="project" value="UniProtKB-ARBA"/>
</dbReference>
<keyword evidence="4 6" id="KW-0720">Serine protease</keyword>
<dbReference type="InterPro" id="IPR013783">
    <property type="entry name" value="Ig-like_fold"/>
</dbReference>
<accession>A0A917ZW35</accession>
<dbReference type="InterPro" id="IPR023827">
    <property type="entry name" value="Peptidase_S8_Asp-AS"/>
</dbReference>
<dbReference type="Gene3D" id="3.40.50.200">
    <property type="entry name" value="Peptidase S8/S53 domain"/>
    <property type="match status" value="1"/>
</dbReference>
<keyword evidence="3 6" id="KW-0378">Hydrolase</keyword>
<feature type="domain" description="Peptidase S8/S53" evidence="10">
    <location>
        <begin position="229"/>
        <end position="492"/>
    </location>
</feature>
<dbReference type="PANTHER" id="PTHR43806:SF11">
    <property type="entry name" value="CEREVISIN-RELATED"/>
    <property type="match status" value="1"/>
</dbReference>
<dbReference type="Gene3D" id="2.60.40.10">
    <property type="entry name" value="Immunoglobulins"/>
    <property type="match status" value="1"/>
</dbReference>
<dbReference type="PROSITE" id="PS00136">
    <property type="entry name" value="SUBTILASE_ASP"/>
    <property type="match status" value="1"/>
</dbReference>
<dbReference type="InterPro" id="IPR050131">
    <property type="entry name" value="Peptidase_S8_subtilisin-like"/>
</dbReference>
<evidence type="ECO:0000259" key="10">
    <source>
        <dbReference type="Pfam" id="PF00082"/>
    </source>
</evidence>
<comment type="caution">
    <text evidence="11">The sequence shown here is derived from an EMBL/GenBank/DDBJ whole genome shotgun (WGS) entry which is preliminary data.</text>
</comment>
<dbReference type="InterPro" id="IPR015500">
    <property type="entry name" value="Peptidase_S8_subtilisin-rel"/>
</dbReference>
<dbReference type="PANTHER" id="PTHR43806">
    <property type="entry name" value="PEPTIDASE S8"/>
    <property type="match status" value="1"/>
</dbReference>
<gene>
    <name evidence="11" type="ORF">GCM10012280_58310</name>
</gene>
<evidence type="ECO:0000256" key="4">
    <source>
        <dbReference type="ARBA" id="ARBA00022825"/>
    </source>
</evidence>
<feature type="signal peptide" evidence="9">
    <location>
        <begin position="1"/>
        <end position="28"/>
    </location>
</feature>
<evidence type="ECO:0000313" key="11">
    <source>
        <dbReference type="EMBL" id="GGO97155.1"/>
    </source>
</evidence>
<proteinExistence type="inferred from homology"/>
<evidence type="ECO:0000313" key="12">
    <source>
        <dbReference type="Proteomes" id="UP000641932"/>
    </source>
</evidence>
<evidence type="ECO:0000256" key="9">
    <source>
        <dbReference type="SAM" id="SignalP"/>
    </source>
</evidence>
<dbReference type="PROSITE" id="PS51892">
    <property type="entry name" value="SUBTILASE"/>
    <property type="match status" value="1"/>
</dbReference>
<reference evidence="11" key="1">
    <citation type="journal article" date="2014" name="Int. J. Syst. Evol. Microbiol.">
        <title>Complete genome sequence of Corynebacterium casei LMG S-19264T (=DSM 44701T), isolated from a smear-ripened cheese.</title>
        <authorList>
            <consortium name="US DOE Joint Genome Institute (JGI-PGF)"/>
            <person name="Walter F."/>
            <person name="Albersmeier A."/>
            <person name="Kalinowski J."/>
            <person name="Ruckert C."/>
        </authorList>
    </citation>
    <scope>NUCLEOTIDE SEQUENCE</scope>
    <source>
        <strain evidence="11">CGMCC 4.7201</strain>
    </source>
</reference>
<evidence type="ECO:0000256" key="5">
    <source>
        <dbReference type="PIRSR" id="PIRSR615500-1"/>
    </source>
</evidence>
<dbReference type="InterPro" id="IPR022398">
    <property type="entry name" value="Peptidase_S8_His-AS"/>
</dbReference>
<sequence length="1109" mass="115245">MRSRKRAGAILAAALAALSLDMASGAQGVPTSQHDQWPDQLKSGGASADKGDRTVTLITGDRVHVDAKGRVTSVARGKGRQGTAVSVQRFKGHSYVTPVDAARLVAQGRLDRRLFDVTELLKSKYDDQHRGTLPLIVTYNAHKAQAGAALRSAGLTVKRDLPVVGGQALTARKSASSKVWDALTDGSGTSRGVASGITKVWLDGVRRASLDKSVPQIGAPDAWKAGYTGKGVKVAILDTGVDDTHPDLSDRVIAKKNFSDSNNDVDHYGHGTHVASIVAGSGKKSDGKYKGVAPDVKLLAGKVLSDEGSGSDSGIIAAAQWAVDQGAKVINLSLGSDDTPEVDPLEAAVNKLSTTKGVLFAISAGNAGPHDRTVGSPGSAAKALTVGAVDKSDKLAKFSSVGPTADDSLKPDITAPGVDIVAAKAAKGVVGDPAAPGYVSMSGTSMAAPHVAGAAALIASQHPDWNGQQIKRVLTASAKPGDGLSAFQQGTGRVNLTTAIKQTVVTDQTSVGFGTQQWPHDDDKPVTKKITYRNTGTADVTLDLAVQTFGPDGKPAPEGLFKADVDKVTVPAGKTADVQVTADTRVDAKDGAYTGALVAKAESQTVRTSLAVEREAEAYTLTLKFIDAKGKPAEMSGKLAGLDQSVSKGFSDKGTVKLHVPKGTYALDTEVFTPRAGGDADTAIMNQPKLSLTKNTTLTVDARKAKPIRITPPDSTANILGAYIDWSVQVGGGSGYGSTLVRDSFEGVTTAHLGPQLPGKQFTSHIGGAWGKGSTLWDLVYQRHGSFFTGYTHKTTKDELAQVNVTAGSPAKNKKGVVAVSWSGEDGPVDSGAGAFPIPGTAKHYVTTPSGLTWAFDFSQVSTTGDYEATQYGPQRTYQAGKVYHAAFNRGVFGPSVGKASDGYGAFRLRNRLDVCIPLFTDGSGHLGDSTSSKAKFVVVAGGKTVVNEEGVPCGSVNGLPDAKTEYKVSTDVSRGSAVSAVSTRIVADWAFSSSRVDGDKPAELALSTVRLTPKLTPASTAKAGTKLTVPLWIQGPATGSNLKTLDVQVSYDAGATWKKAPVTIEQGNRVLKLSHPKNATSVSFKVKLADKDGNVTNQTIYKAYGLVK</sequence>
<feature type="active site" description="Charge relay system" evidence="5 6">
    <location>
        <position position="445"/>
    </location>
</feature>
<dbReference type="PROSITE" id="PS00138">
    <property type="entry name" value="SUBTILASE_SER"/>
    <property type="match status" value="1"/>
</dbReference>
<keyword evidence="2 6" id="KW-0645">Protease</keyword>
<keyword evidence="12" id="KW-1185">Reference proteome</keyword>
<organism evidence="11 12">
    <name type="scientific">Wenjunlia tyrosinilytica</name>
    <dbReference type="NCBI Taxonomy" id="1544741"/>
    <lineage>
        <taxon>Bacteria</taxon>
        <taxon>Bacillati</taxon>
        <taxon>Actinomycetota</taxon>
        <taxon>Actinomycetes</taxon>
        <taxon>Kitasatosporales</taxon>
        <taxon>Streptomycetaceae</taxon>
        <taxon>Wenjunlia</taxon>
    </lineage>
</organism>
<feature type="chain" id="PRO_5038734111" description="Peptidase S8/S53 domain-containing protein" evidence="9">
    <location>
        <begin position="29"/>
        <end position="1109"/>
    </location>
</feature>
<dbReference type="AlphaFoldDB" id="A0A917ZW35"/>
<evidence type="ECO:0000256" key="6">
    <source>
        <dbReference type="PROSITE-ProRule" id="PRU01240"/>
    </source>
</evidence>
<evidence type="ECO:0000256" key="2">
    <source>
        <dbReference type="ARBA" id="ARBA00022670"/>
    </source>
</evidence>
<evidence type="ECO:0000256" key="8">
    <source>
        <dbReference type="SAM" id="MobiDB-lite"/>
    </source>
</evidence>
<dbReference type="GO" id="GO:0004252">
    <property type="term" value="F:serine-type endopeptidase activity"/>
    <property type="evidence" value="ECO:0007669"/>
    <property type="project" value="UniProtKB-UniRule"/>
</dbReference>
<dbReference type="Pfam" id="PF00082">
    <property type="entry name" value="Peptidase_S8"/>
    <property type="match status" value="1"/>
</dbReference>
<protein>
    <recommendedName>
        <fullName evidence="10">Peptidase S8/S53 domain-containing protein</fullName>
    </recommendedName>
</protein>
<dbReference type="PRINTS" id="PR00723">
    <property type="entry name" value="SUBTILISIN"/>
</dbReference>
<keyword evidence="9" id="KW-0732">Signal</keyword>
<evidence type="ECO:0000256" key="3">
    <source>
        <dbReference type="ARBA" id="ARBA00022801"/>
    </source>
</evidence>
<dbReference type="GO" id="GO:0006508">
    <property type="term" value="P:proteolysis"/>
    <property type="evidence" value="ECO:0007669"/>
    <property type="project" value="UniProtKB-KW"/>
</dbReference>
<dbReference type="EMBL" id="BMMS01000032">
    <property type="protein sequence ID" value="GGO97155.1"/>
    <property type="molecule type" value="Genomic_DNA"/>
</dbReference>
<dbReference type="InterPro" id="IPR036852">
    <property type="entry name" value="Peptidase_S8/S53_dom_sf"/>
</dbReference>
<dbReference type="InterPro" id="IPR023828">
    <property type="entry name" value="Peptidase_S8_Ser-AS"/>
</dbReference>
<dbReference type="PROSITE" id="PS00137">
    <property type="entry name" value="SUBTILASE_HIS"/>
    <property type="match status" value="1"/>
</dbReference>
<dbReference type="SUPFAM" id="SSF52743">
    <property type="entry name" value="Subtilisin-like"/>
    <property type="match status" value="1"/>
</dbReference>
<comment type="similarity">
    <text evidence="1 6 7">Belongs to the peptidase S8 family.</text>
</comment>
<evidence type="ECO:0000256" key="7">
    <source>
        <dbReference type="RuleBase" id="RU003355"/>
    </source>
</evidence>
<evidence type="ECO:0000256" key="1">
    <source>
        <dbReference type="ARBA" id="ARBA00011073"/>
    </source>
</evidence>
<dbReference type="Proteomes" id="UP000641932">
    <property type="component" value="Unassembled WGS sequence"/>
</dbReference>
<reference evidence="11" key="2">
    <citation type="submission" date="2020-09" db="EMBL/GenBank/DDBJ databases">
        <authorList>
            <person name="Sun Q."/>
            <person name="Zhou Y."/>
        </authorList>
    </citation>
    <scope>NUCLEOTIDE SEQUENCE</scope>
    <source>
        <strain evidence="11">CGMCC 4.7201</strain>
    </source>
</reference>
<feature type="active site" description="Charge relay system" evidence="5 6">
    <location>
        <position position="238"/>
    </location>
</feature>
<feature type="region of interest" description="Disordered" evidence="8">
    <location>
        <begin position="27"/>
        <end position="50"/>
    </location>
</feature>
<dbReference type="InterPro" id="IPR017297">
    <property type="entry name" value="Peptidase_S8A_DPH-A"/>
</dbReference>
<dbReference type="InterPro" id="IPR000209">
    <property type="entry name" value="Peptidase_S8/S53_dom"/>
</dbReference>
<feature type="active site" description="Charge relay system" evidence="5 6">
    <location>
        <position position="270"/>
    </location>
</feature>
<dbReference type="RefSeq" id="WP_189134813.1">
    <property type="nucleotide sequence ID" value="NZ_BMMS01000032.1"/>
</dbReference>
<name>A0A917ZW35_9ACTN</name>
<dbReference type="PIRSF" id="PIRSF037854">
    <property type="entry name" value="Dihydropyridine_esterase"/>
    <property type="match status" value="1"/>
</dbReference>